<sequence>MVGKYYTVKEDDQDVRVDKFVRRVLKIPQSLVEKFLRKGIVLLDNAKVKSNTRIKTGNVIYIKCNTIIGEEIHTKRICKTDSSYLINLISNSILYEDDDVLIINKPAGVSVQGGTKVRISISDILDKIRDGESMRIVHRLDKDTSGILMLARNARASRLIMHEFKNRRVEKKYLALTQGIPKNDVGEINHSITKKKHNFYENIGTGNSIFQEAITSFFVLKKLPYDIGLLELKPKTGRKHQIRIHLSHIGCSIIGDKKYGKFCNHVLNDHLQLHAHFLSIDIGNKKLSFTAPMPDYMKDTIMNLEKLL</sequence>
<reference evidence="2" key="1">
    <citation type="journal article" date="2006" name="J. Bacteriol.">
        <title>The genome of the obligately intracellular bacterium Ehrlichia canis reveals themes of complex membrane structure and immune evasion strategies.</title>
        <authorList>
            <person name="Mavromatis K."/>
            <person name="Doyle C.K."/>
            <person name="Lykidis A."/>
            <person name="Ivanova N."/>
            <person name="Francino M.P."/>
            <person name="Chain P."/>
            <person name="Shin M."/>
            <person name="Malfatti S."/>
            <person name="Larimer F."/>
            <person name="Copeland A."/>
            <person name="Detter J.C."/>
            <person name="Land M."/>
            <person name="Richardson P.M."/>
            <person name="Yu X.J."/>
            <person name="Walker D.H."/>
            <person name="McBride J.W."/>
            <person name="Kyrpides N.C."/>
        </authorList>
    </citation>
    <scope>NUCLEOTIDE SEQUENCE [LARGE SCALE GENOMIC DNA]</scope>
    <source>
        <strain evidence="2">Jake</strain>
    </source>
</reference>
<dbReference type="Proteomes" id="UP000000435">
    <property type="component" value="Chromosome"/>
</dbReference>
<dbReference type="EMBL" id="CP000107">
    <property type="protein sequence ID" value="AAZ68347.1"/>
    <property type="molecule type" value="Genomic_DNA"/>
</dbReference>
<name>A0ACA6AVJ1_EHRCJ</name>
<organism evidence="1 2">
    <name type="scientific">Ehrlichia canis (strain Jake)</name>
    <dbReference type="NCBI Taxonomy" id="269484"/>
    <lineage>
        <taxon>Bacteria</taxon>
        <taxon>Pseudomonadati</taxon>
        <taxon>Pseudomonadota</taxon>
        <taxon>Alphaproteobacteria</taxon>
        <taxon>Rickettsiales</taxon>
        <taxon>Anaplasmataceae</taxon>
        <taxon>Ehrlichia</taxon>
    </lineage>
</organism>
<proteinExistence type="predicted"/>
<gene>
    <name evidence="1" type="ordered locus">Ecaj_0303</name>
</gene>
<dbReference type="EC" id="5.4.99.-" evidence="1"/>
<keyword evidence="2" id="KW-1185">Reference proteome</keyword>
<accession>A0ACA6AVJ1</accession>
<protein>
    <submittedName>
        <fullName evidence="1">Ribosomal large subunit pseudouridine synthase C</fullName>
        <ecNumber evidence="1">5.4.99.-</ecNumber>
    </submittedName>
</protein>
<keyword evidence="1" id="KW-0413">Isomerase</keyword>
<evidence type="ECO:0000313" key="1">
    <source>
        <dbReference type="EMBL" id="AAZ68347.1"/>
    </source>
</evidence>
<evidence type="ECO:0000313" key="2">
    <source>
        <dbReference type="Proteomes" id="UP000000435"/>
    </source>
</evidence>